<organism evidence="1 2">
    <name type="scientific">Rhynchosporium secalis</name>
    <name type="common">Barley scald fungus</name>
    <dbReference type="NCBI Taxonomy" id="38038"/>
    <lineage>
        <taxon>Eukaryota</taxon>
        <taxon>Fungi</taxon>
        <taxon>Dikarya</taxon>
        <taxon>Ascomycota</taxon>
        <taxon>Pezizomycotina</taxon>
        <taxon>Leotiomycetes</taxon>
        <taxon>Helotiales</taxon>
        <taxon>Ploettnerulaceae</taxon>
        <taxon>Rhynchosporium</taxon>
    </lineage>
</organism>
<gene>
    <name evidence="1" type="ORF">RSE6_06533</name>
</gene>
<evidence type="ECO:0000313" key="2">
    <source>
        <dbReference type="Proteomes" id="UP000177625"/>
    </source>
</evidence>
<dbReference type="Proteomes" id="UP000177625">
    <property type="component" value="Unassembled WGS sequence"/>
</dbReference>
<sequence length="267" mass="30981">MAIKRWHQQPNCTELLSRMANSRADFVQNKNFILLYREDCRIVKRHLFHRLQSVRLHQSKSYSPYGLHEGNVFERICPHTGVFGESDRIRRCPECRTEYSIVDPRGNYEGSGQALPYTVWKDLGPDPESDIWKQHLPDPDDSKYTFWKARSALGEIAAVFGDGDGSMLDSWVTAENKSELLKRQTYKLSHDFDAPRIDMPRVLPVMEPMPWISSMEPGCGFKYDFVLIARAVESRYSRLRKGDISGRLSPGIYTPRTRDDLMDQQFE</sequence>
<keyword evidence="2" id="KW-1185">Reference proteome</keyword>
<name>A0A1E1MAK8_RHYSE</name>
<accession>A0A1E1MAK8</accession>
<dbReference type="EMBL" id="FJVC01000236">
    <property type="protein sequence ID" value="CZT46141.1"/>
    <property type="molecule type" value="Genomic_DNA"/>
</dbReference>
<evidence type="ECO:0000313" key="1">
    <source>
        <dbReference type="EMBL" id="CZT46141.1"/>
    </source>
</evidence>
<protein>
    <submittedName>
        <fullName evidence="1">Uncharacterized protein</fullName>
    </submittedName>
</protein>
<dbReference type="AlphaFoldDB" id="A0A1E1MAK8"/>
<reference evidence="2" key="1">
    <citation type="submission" date="2016-03" db="EMBL/GenBank/DDBJ databases">
        <authorList>
            <person name="Guldener U."/>
        </authorList>
    </citation>
    <scope>NUCLEOTIDE SEQUENCE [LARGE SCALE GENOMIC DNA]</scope>
</reference>
<proteinExistence type="predicted"/>